<gene>
    <name evidence="2" type="ORF">FGO68_gene3596</name>
</gene>
<sequence length="164" mass="19247">MFAFAYLVKIGYLQTYQIPNHRKDVSNLWIGSCIYFAHTALSLLFIWLLKEKYDSRKANAFTIQIYTFFSITHQYFPRISPFFAIITPIIFPENVIILFNAGIFVGSLVIAGLAYLVYRKKYQIEFEENIISKLQSKINSKEQSKTQLPPLLEMQKSLDFFYQN</sequence>
<feature type="transmembrane region" description="Helical" evidence="1">
    <location>
        <begin position="28"/>
        <end position="49"/>
    </location>
</feature>
<accession>A0A8J8NME6</accession>
<name>A0A8J8NME6_HALGN</name>
<keyword evidence="1" id="KW-0812">Transmembrane</keyword>
<keyword evidence="1" id="KW-0472">Membrane</keyword>
<organism evidence="2 3">
    <name type="scientific">Halteria grandinella</name>
    <dbReference type="NCBI Taxonomy" id="5974"/>
    <lineage>
        <taxon>Eukaryota</taxon>
        <taxon>Sar</taxon>
        <taxon>Alveolata</taxon>
        <taxon>Ciliophora</taxon>
        <taxon>Intramacronucleata</taxon>
        <taxon>Spirotrichea</taxon>
        <taxon>Stichotrichia</taxon>
        <taxon>Sporadotrichida</taxon>
        <taxon>Halteriidae</taxon>
        <taxon>Halteria</taxon>
    </lineage>
</organism>
<dbReference type="AlphaFoldDB" id="A0A8J8NME6"/>
<evidence type="ECO:0000256" key="1">
    <source>
        <dbReference type="SAM" id="Phobius"/>
    </source>
</evidence>
<feature type="transmembrane region" description="Helical" evidence="1">
    <location>
        <begin position="96"/>
        <end position="118"/>
    </location>
</feature>
<reference evidence="2" key="1">
    <citation type="submission" date="2019-06" db="EMBL/GenBank/DDBJ databases">
        <authorList>
            <person name="Zheng W."/>
        </authorList>
    </citation>
    <scope>NUCLEOTIDE SEQUENCE</scope>
    <source>
        <strain evidence="2">QDHG01</strain>
    </source>
</reference>
<protein>
    <submittedName>
        <fullName evidence="2">Uncharacterized protein</fullName>
    </submittedName>
</protein>
<comment type="caution">
    <text evidence="2">The sequence shown here is derived from an EMBL/GenBank/DDBJ whole genome shotgun (WGS) entry which is preliminary data.</text>
</comment>
<dbReference type="Proteomes" id="UP000785679">
    <property type="component" value="Unassembled WGS sequence"/>
</dbReference>
<proteinExistence type="predicted"/>
<keyword evidence="3" id="KW-1185">Reference proteome</keyword>
<evidence type="ECO:0000313" key="3">
    <source>
        <dbReference type="Proteomes" id="UP000785679"/>
    </source>
</evidence>
<keyword evidence="1" id="KW-1133">Transmembrane helix</keyword>
<evidence type="ECO:0000313" key="2">
    <source>
        <dbReference type="EMBL" id="TNV77978.1"/>
    </source>
</evidence>
<dbReference type="EMBL" id="RRYP01011070">
    <property type="protein sequence ID" value="TNV77978.1"/>
    <property type="molecule type" value="Genomic_DNA"/>
</dbReference>